<evidence type="ECO:0000313" key="2">
    <source>
        <dbReference type="EMBL" id="MDT0497187.1"/>
    </source>
</evidence>
<dbReference type="InterPro" id="IPR044999">
    <property type="entry name" value="CbbY-like"/>
</dbReference>
<dbReference type="Gene3D" id="3.40.50.1000">
    <property type="entry name" value="HAD superfamily/HAD-like"/>
    <property type="match status" value="1"/>
</dbReference>
<protein>
    <submittedName>
        <fullName evidence="2">HAD-IA family hydrolase</fullName>
    </submittedName>
</protein>
<keyword evidence="3" id="KW-1185">Reference proteome</keyword>
<dbReference type="SUPFAM" id="SSF56784">
    <property type="entry name" value="HAD-like"/>
    <property type="match status" value="1"/>
</dbReference>
<name>A0ABU2WJC0_9GAMM</name>
<dbReference type="InterPro" id="IPR023214">
    <property type="entry name" value="HAD_sf"/>
</dbReference>
<dbReference type="RefSeq" id="WP_311364581.1">
    <property type="nucleotide sequence ID" value="NZ_JAVRIC010000008.1"/>
</dbReference>
<reference evidence="2 3" key="1">
    <citation type="submission" date="2023-09" db="EMBL/GenBank/DDBJ databases">
        <authorList>
            <person name="Rey-Velasco X."/>
        </authorList>
    </citation>
    <scope>NUCLEOTIDE SEQUENCE [LARGE SCALE GENOMIC DNA]</scope>
    <source>
        <strain evidence="2 3">W345</strain>
    </source>
</reference>
<dbReference type="PRINTS" id="PR00413">
    <property type="entry name" value="HADHALOGNASE"/>
</dbReference>
<dbReference type="Proteomes" id="UP001254608">
    <property type="component" value="Unassembled WGS sequence"/>
</dbReference>
<organism evidence="2 3">
    <name type="scientific">Banduia mediterranea</name>
    <dbReference type="NCBI Taxonomy" id="3075609"/>
    <lineage>
        <taxon>Bacteria</taxon>
        <taxon>Pseudomonadati</taxon>
        <taxon>Pseudomonadota</taxon>
        <taxon>Gammaproteobacteria</taxon>
        <taxon>Nevskiales</taxon>
        <taxon>Algiphilaceae</taxon>
        <taxon>Banduia</taxon>
    </lineage>
</organism>
<dbReference type="NCBIfam" id="TIGR01509">
    <property type="entry name" value="HAD-SF-IA-v3"/>
    <property type="match status" value="1"/>
</dbReference>
<dbReference type="InterPro" id="IPR036412">
    <property type="entry name" value="HAD-like_sf"/>
</dbReference>
<comment type="caution">
    <text evidence="2">The sequence shown here is derived from an EMBL/GenBank/DDBJ whole genome shotgun (WGS) entry which is preliminary data.</text>
</comment>
<dbReference type="SFLD" id="SFLDG01129">
    <property type="entry name" value="C1.5:_HAD__Beta-PGM__Phosphata"/>
    <property type="match status" value="1"/>
</dbReference>
<dbReference type="InterPro" id="IPR023198">
    <property type="entry name" value="PGP-like_dom2"/>
</dbReference>
<dbReference type="PANTHER" id="PTHR42896:SF2">
    <property type="entry name" value="CBBY-LIKE PROTEIN"/>
    <property type="match status" value="1"/>
</dbReference>
<dbReference type="Gene3D" id="1.10.150.240">
    <property type="entry name" value="Putative phosphatase, domain 2"/>
    <property type="match status" value="1"/>
</dbReference>
<dbReference type="PANTHER" id="PTHR42896">
    <property type="entry name" value="XYLULOSE-1,5-BISPHOSPHATE (XUBP) PHOSPHATASE"/>
    <property type="match status" value="1"/>
</dbReference>
<gene>
    <name evidence="2" type="ORF">RM530_07385</name>
</gene>
<sequence>MTEQAVLVDPDPGQGSARTEPSPLQAILFDMDGTLADTERLGHRPAYNSAFRKMGLGWYWSPKLYRKLLQQPGGRERLQHYLKRYRPDLGSHAARVKADARAWVDEVHHLKSEQFSNLVRDGSVPLRPGVARLIHEARARGVRVAIVTNASRASLLPLLRHTIGPELESEIDVVICGEDAPNKKPEPDLYLLALQRLGTSAAACVAVEDSAMGMAAAVAAGIRTLVTVNENTRNEDFEGASLVVDGLGEPGGHVSVLRGGLSNGCVRLCDLEALMLLG</sequence>
<dbReference type="EMBL" id="JAVRIC010000008">
    <property type="protein sequence ID" value="MDT0497187.1"/>
    <property type="molecule type" value="Genomic_DNA"/>
</dbReference>
<dbReference type="InterPro" id="IPR006439">
    <property type="entry name" value="HAD-SF_hydro_IA"/>
</dbReference>
<dbReference type="GO" id="GO:0016787">
    <property type="term" value="F:hydrolase activity"/>
    <property type="evidence" value="ECO:0007669"/>
    <property type="project" value="UniProtKB-KW"/>
</dbReference>
<proteinExistence type="predicted"/>
<evidence type="ECO:0000256" key="1">
    <source>
        <dbReference type="SAM" id="MobiDB-lite"/>
    </source>
</evidence>
<evidence type="ECO:0000313" key="3">
    <source>
        <dbReference type="Proteomes" id="UP001254608"/>
    </source>
</evidence>
<accession>A0ABU2WJC0</accession>
<feature type="region of interest" description="Disordered" evidence="1">
    <location>
        <begin position="1"/>
        <end position="21"/>
    </location>
</feature>
<dbReference type="Pfam" id="PF00702">
    <property type="entry name" value="Hydrolase"/>
    <property type="match status" value="1"/>
</dbReference>
<keyword evidence="2" id="KW-0378">Hydrolase</keyword>
<dbReference type="SFLD" id="SFLDS00003">
    <property type="entry name" value="Haloacid_Dehalogenase"/>
    <property type="match status" value="1"/>
</dbReference>